<reference evidence="1 2" key="1">
    <citation type="journal article" date="2016" name="Mol. Biol. Evol.">
        <title>Comparative Genomics of Early-Diverging Mushroom-Forming Fungi Provides Insights into the Origins of Lignocellulose Decay Capabilities.</title>
        <authorList>
            <person name="Nagy L.G."/>
            <person name="Riley R."/>
            <person name="Tritt A."/>
            <person name="Adam C."/>
            <person name="Daum C."/>
            <person name="Floudas D."/>
            <person name="Sun H."/>
            <person name="Yadav J.S."/>
            <person name="Pangilinan J."/>
            <person name="Larsson K.H."/>
            <person name="Matsuura K."/>
            <person name="Barry K."/>
            <person name="Labutti K."/>
            <person name="Kuo R."/>
            <person name="Ohm R.A."/>
            <person name="Bhattacharya S.S."/>
            <person name="Shirouzu T."/>
            <person name="Yoshinaga Y."/>
            <person name="Martin F.M."/>
            <person name="Grigoriev I.V."/>
            <person name="Hibbett D.S."/>
        </authorList>
    </citation>
    <scope>NUCLEOTIDE SEQUENCE [LARGE SCALE GENOMIC DNA]</scope>
    <source>
        <strain evidence="1 2">93-53</strain>
    </source>
</reference>
<name>A0A165DNW6_9APHY</name>
<protein>
    <submittedName>
        <fullName evidence="1">Uncharacterized protein</fullName>
    </submittedName>
</protein>
<dbReference type="RefSeq" id="XP_040763039.1">
    <property type="nucleotide sequence ID" value="XM_040909186.1"/>
</dbReference>
<dbReference type="InParanoid" id="A0A165DNW6"/>
<organism evidence="1 2">
    <name type="scientific">Laetiporus sulphureus 93-53</name>
    <dbReference type="NCBI Taxonomy" id="1314785"/>
    <lineage>
        <taxon>Eukaryota</taxon>
        <taxon>Fungi</taxon>
        <taxon>Dikarya</taxon>
        <taxon>Basidiomycota</taxon>
        <taxon>Agaricomycotina</taxon>
        <taxon>Agaricomycetes</taxon>
        <taxon>Polyporales</taxon>
        <taxon>Laetiporus</taxon>
    </lineage>
</organism>
<accession>A0A165DNW6</accession>
<dbReference type="Proteomes" id="UP000076871">
    <property type="component" value="Unassembled WGS sequence"/>
</dbReference>
<keyword evidence="2" id="KW-1185">Reference proteome</keyword>
<evidence type="ECO:0000313" key="2">
    <source>
        <dbReference type="Proteomes" id="UP000076871"/>
    </source>
</evidence>
<sequence>MPCLGGARLVFDLPAVPFWLSLRRPRSSPSLFHVSYSCSIATPTRWPPRRAFSIMARLRSDL</sequence>
<proteinExistence type="predicted"/>
<gene>
    <name evidence="1" type="ORF">LAESUDRAFT_727256</name>
</gene>
<dbReference type="AlphaFoldDB" id="A0A165DNW6"/>
<dbReference type="EMBL" id="KV427631">
    <property type="protein sequence ID" value="KZT05299.1"/>
    <property type="molecule type" value="Genomic_DNA"/>
</dbReference>
<dbReference type="GeneID" id="63826215"/>
<evidence type="ECO:0000313" key="1">
    <source>
        <dbReference type="EMBL" id="KZT05299.1"/>
    </source>
</evidence>